<dbReference type="OrthoDB" id="1938580at2759"/>
<feature type="compositionally biased region" description="Polar residues" evidence="1">
    <location>
        <begin position="1"/>
        <end position="16"/>
    </location>
</feature>
<proteinExistence type="predicted"/>
<keyword evidence="4" id="KW-1185">Reference proteome</keyword>
<evidence type="ECO:0000313" key="4">
    <source>
        <dbReference type="Proteomes" id="UP000327013"/>
    </source>
</evidence>
<dbReference type="Proteomes" id="UP000327013">
    <property type="component" value="Chromosome 2"/>
</dbReference>
<reference evidence="3 4" key="1">
    <citation type="submission" date="2019-06" db="EMBL/GenBank/DDBJ databases">
        <title>A chromosomal-level reference genome of Carpinus fangiana (Coryloideae, Betulaceae).</title>
        <authorList>
            <person name="Yang X."/>
            <person name="Wang Z."/>
            <person name="Zhang L."/>
            <person name="Hao G."/>
            <person name="Liu J."/>
            <person name="Yang Y."/>
        </authorList>
    </citation>
    <scope>NUCLEOTIDE SEQUENCE [LARGE SCALE GENOMIC DNA]</scope>
    <source>
        <strain evidence="3">Cfa_2016G</strain>
        <tissue evidence="3">Leaf</tissue>
    </source>
</reference>
<dbReference type="Pfam" id="PF00564">
    <property type="entry name" value="PB1"/>
    <property type="match status" value="1"/>
</dbReference>
<feature type="region of interest" description="Disordered" evidence="1">
    <location>
        <begin position="375"/>
        <end position="397"/>
    </location>
</feature>
<dbReference type="Gene3D" id="3.10.20.90">
    <property type="entry name" value="Phosphatidylinositol 3-kinase Catalytic Subunit, Chain A, domain 1"/>
    <property type="match status" value="1"/>
</dbReference>
<dbReference type="CDD" id="cd06410">
    <property type="entry name" value="PB1_UP2"/>
    <property type="match status" value="1"/>
</dbReference>
<accession>A0A5N6QQ65</accession>
<organism evidence="3 4">
    <name type="scientific">Carpinus fangiana</name>
    <dbReference type="NCBI Taxonomy" id="176857"/>
    <lineage>
        <taxon>Eukaryota</taxon>
        <taxon>Viridiplantae</taxon>
        <taxon>Streptophyta</taxon>
        <taxon>Embryophyta</taxon>
        <taxon>Tracheophyta</taxon>
        <taxon>Spermatophyta</taxon>
        <taxon>Magnoliopsida</taxon>
        <taxon>eudicotyledons</taxon>
        <taxon>Gunneridae</taxon>
        <taxon>Pentapetalae</taxon>
        <taxon>rosids</taxon>
        <taxon>fabids</taxon>
        <taxon>Fagales</taxon>
        <taxon>Betulaceae</taxon>
        <taxon>Carpinus</taxon>
    </lineage>
</organism>
<dbReference type="SUPFAM" id="SSF54277">
    <property type="entry name" value="CAD &amp; PB1 domains"/>
    <property type="match status" value="1"/>
</dbReference>
<feature type="domain" description="PB1" evidence="2">
    <location>
        <begin position="55"/>
        <end position="144"/>
    </location>
</feature>
<protein>
    <recommendedName>
        <fullName evidence="2">PB1 domain-containing protein</fullName>
    </recommendedName>
</protein>
<gene>
    <name evidence="3" type="ORF">FH972_004801</name>
</gene>
<evidence type="ECO:0000313" key="3">
    <source>
        <dbReference type="EMBL" id="KAE8008273.1"/>
    </source>
</evidence>
<dbReference type="InterPro" id="IPR000270">
    <property type="entry name" value="PB1_dom"/>
</dbReference>
<dbReference type="SMART" id="SM00666">
    <property type="entry name" value="PB1"/>
    <property type="match status" value="1"/>
</dbReference>
<sequence>MENYGFNSYPDSGDSSPRSREIEFENPPPWDDQQQPPNYKAKFMCSYGGKIHPRPHDNQLSYIGGETKILAVDRYVKFDAMISRLSALCADAEVAFKYQLPGEDLDALISVTNDDDLDHMMHEYDRLYRASAKPARMRLFVFQAAPPPSNQSSSSFGSEGARSDRDRFVDALNSGPTEPPKAPVPNDVDFLFGLEKGVPPPQPPANLRESVPEPVPPPPTEFPSRAGHGDRVYGDRVYGSDTTVNPVEIQRQLQELQRLHIGDHEQAVMYTRKSDENLVGAYAGDYYFPKAPEKAPSPATLPPATGYWTEKQFSGGGFPGSAPGAPDQPMYVISGPGPVYHSPPMVRPMGAPTNQGYYAMQRVQPDVYRDQPVYNVVPQPQSQPPPLSAAPPQQQQQLPKMTAYTEGFGMVRPSGGVGGGAVVTDTGGYAPMGATGGYDGRQVYYTTATAPYHGVGVAVSSDMRQAGALGQEGKVVNKVSQPSV</sequence>
<name>A0A5N6QQ65_9ROSI</name>
<evidence type="ECO:0000259" key="2">
    <source>
        <dbReference type="SMART" id="SM00666"/>
    </source>
</evidence>
<feature type="region of interest" description="Disordered" evidence="1">
    <location>
        <begin position="1"/>
        <end position="36"/>
    </location>
</feature>
<dbReference type="PANTHER" id="PTHR31066">
    <property type="entry name" value="OS05G0427100 PROTEIN-RELATED"/>
    <property type="match status" value="1"/>
</dbReference>
<feature type="region of interest" description="Disordered" evidence="1">
    <location>
        <begin position="194"/>
        <end position="231"/>
    </location>
</feature>
<dbReference type="EMBL" id="CM017322">
    <property type="protein sequence ID" value="KAE8008273.1"/>
    <property type="molecule type" value="Genomic_DNA"/>
</dbReference>
<dbReference type="FunFam" id="3.10.20.90:FF:000058">
    <property type="entry name" value="Octicosapeptide/phox/Bem1p domain kinase superfamily protein"/>
    <property type="match status" value="1"/>
</dbReference>
<evidence type="ECO:0000256" key="1">
    <source>
        <dbReference type="SAM" id="MobiDB-lite"/>
    </source>
</evidence>
<dbReference type="InterPro" id="IPR053198">
    <property type="entry name" value="Gynoecium_Dev_Regulator"/>
</dbReference>
<dbReference type="PANTHER" id="PTHR31066:SF100">
    <property type="entry name" value="PB1 DOMAIN-CONTAINING PROTEIN"/>
    <property type="match status" value="1"/>
</dbReference>
<dbReference type="AlphaFoldDB" id="A0A5N6QQ65"/>